<evidence type="ECO:0000313" key="2">
    <source>
        <dbReference type="Proteomes" id="UP001279734"/>
    </source>
</evidence>
<dbReference type="Proteomes" id="UP001279734">
    <property type="component" value="Unassembled WGS sequence"/>
</dbReference>
<dbReference type="EMBL" id="BSYO01000021">
    <property type="protein sequence ID" value="GMH19797.1"/>
    <property type="molecule type" value="Genomic_DNA"/>
</dbReference>
<sequence>MGDYECCSTRAEVAVSTGRCDSYVVLPRDDGFEGSVFGAEKLGADVFPGALSGFRMLFAASAGNAVSYYSFSSEGVRW</sequence>
<keyword evidence="2" id="KW-1185">Reference proteome</keyword>
<evidence type="ECO:0000313" key="1">
    <source>
        <dbReference type="EMBL" id="GMH19797.1"/>
    </source>
</evidence>
<accession>A0AAD3XW38</accession>
<organism evidence="1 2">
    <name type="scientific">Nepenthes gracilis</name>
    <name type="common">Slender pitcher plant</name>
    <dbReference type="NCBI Taxonomy" id="150966"/>
    <lineage>
        <taxon>Eukaryota</taxon>
        <taxon>Viridiplantae</taxon>
        <taxon>Streptophyta</taxon>
        <taxon>Embryophyta</taxon>
        <taxon>Tracheophyta</taxon>
        <taxon>Spermatophyta</taxon>
        <taxon>Magnoliopsida</taxon>
        <taxon>eudicotyledons</taxon>
        <taxon>Gunneridae</taxon>
        <taxon>Pentapetalae</taxon>
        <taxon>Caryophyllales</taxon>
        <taxon>Nepenthaceae</taxon>
        <taxon>Nepenthes</taxon>
    </lineage>
</organism>
<name>A0AAD3XW38_NEPGR</name>
<protein>
    <submittedName>
        <fullName evidence="1">Uncharacterized protein</fullName>
    </submittedName>
</protein>
<comment type="caution">
    <text evidence="1">The sequence shown here is derived from an EMBL/GenBank/DDBJ whole genome shotgun (WGS) entry which is preliminary data.</text>
</comment>
<proteinExistence type="predicted"/>
<dbReference type="AlphaFoldDB" id="A0AAD3XW38"/>
<reference evidence="1" key="1">
    <citation type="submission" date="2023-05" db="EMBL/GenBank/DDBJ databases">
        <title>Nepenthes gracilis genome sequencing.</title>
        <authorList>
            <person name="Fukushima K."/>
        </authorList>
    </citation>
    <scope>NUCLEOTIDE SEQUENCE</scope>
    <source>
        <strain evidence="1">SING2019-196</strain>
    </source>
</reference>
<gene>
    <name evidence="1" type="ORF">Nepgr_021638</name>
</gene>